<accession>A0A5N5X5Y5</accession>
<proteinExistence type="predicted"/>
<evidence type="ECO:0000313" key="3">
    <source>
        <dbReference type="Proteomes" id="UP000326565"/>
    </source>
</evidence>
<sequence>MKACSRSKPNSCRSGIPWLAKKRICVRFSDLYDRRIETIYTPMREFVDRKWHLYQIVLIGDASHKVSSGNIAVLVGYDYQQHTHGGDREFMSELNTSIRINKQKHKFGDVSSSGLGEQDSYDIMRDE</sequence>
<name>A0A5N5X5Y5_9EURO</name>
<evidence type="ECO:0000256" key="1">
    <source>
        <dbReference type="SAM" id="MobiDB-lite"/>
    </source>
</evidence>
<evidence type="ECO:0008006" key="4">
    <source>
        <dbReference type="Google" id="ProtNLM"/>
    </source>
</evidence>
<gene>
    <name evidence="2" type="ORF">BDV29DRAFT_115522</name>
</gene>
<reference evidence="2 3" key="1">
    <citation type="submission" date="2019-04" db="EMBL/GenBank/DDBJ databases">
        <title>Friends and foes A comparative genomics study of 23 Aspergillus species from section Flavi.</title>
        <authorList>
            <consortium name="DOE Joint Genome Institute"/>
            <person name="Kjaerbolling I."/>
            <person name="Vesth T."/>
            <person name="Frisvad J.C."/>
            <person name="Nybo J.L."/>
            <person name="Theobald S."/>
            <person name="Kildgaard S."/>
            <person name="Isbrandt T."/>
            <person name="Kuo A."/>
            <person name="Sato A."/>
            <person name="Lyhne E.K."/>
            <person name="Kogle M.E."/>
            <person name="Wiebenga A."/>
            <person name="Kun R.S."/>
            <person name="Lubbers R.J."/>
            <person name="Makela M.R."/>
            <person name="Barry K."/>
            <person name="Chovatia M."/>
            <person name="Clum A."/>
            <person name="Daum C."/>
            <person name="Haridas S."/>
            <person name="He G."/>
            <person name="LaButti K."/>
            <person name="Lipzen A."/>
            <person name="Mondo S."/>
            <person name="Riley R."/>
            <person name="Salamov A."/>
            <person name="Simmons B.A."/>
            <person name="Magnuson J.K."/>
            <person name="Henrissat B."/>
            <person name="Mortensen U.H."/>
            <person name="Larsen T.O."/>
            <person name="Devries R.P."/>
            <person name="Grigoriev I.V."/>
            <person name="Machida M."/>
            <person name="Baker S.E."/>
            <person name="Andersen M.R."/>
        </authorList>
    </citation>
    <scope>NUCLEOTIDE SEQUENCE [LARGE SCALE GENOMIC DNA]</scope>
    <source>
        <strain evidence="2 3">CBS 151.66</strain>
    </source>
</reference>
<dbReference type="Proteomes" id="UP000326565">
    <property type="component" value="Unassembled WGS sequence"/>
</dbReference>
<protein>
    <recommendedName>
        <fullName evidence="4">FAD-binding domain-containing protein</fullName>
    </recommendedName>
</protein>
<evidence type="ECO:0000313" key="2">
    <source>
        <dbReference type="EMBL" id="KAB8074934.1"/>
    </source>
</evidence>
<organism evidence="2 3">
    <name type="scientific">Aspergillus leporis</name>
    <dbReference type="NCBI Taxonomy" id="41062"/>
    <lineage>
        <taxon>Eukaryota</taxon>
        <taxon>Fungi</taxon>
        <taxon>Dikarya</taxon>
        <taxon>Ascomycota</taxon>
        <taxon>Pezizomycotina</taxon>
        <taxon>Eurotiomycetes</taxon>
        <taxon>Eurotiomycetidae</taxon>
        <taxon>Eurotiales</taxon>
        <taxon>Aspergillaceae</taxon>
        <taxon>Aspergillus</taxon>
        <taxon>Aspergillus subgen. Circumdati</taxon>
    </lineage>
</organism>
<dbReference type="EMBL" id="ML732202">
    <property type="protein sequence ID" value="KAB8074934.1"/>
    <property type="molecule type" value="Genomic_DNA"/>
</dbReference>
<dbReference type="AlphaFoldDB" id="A0A5N5X5Y5"/>
<feature type="region of interest" description="Disordered" evidence="1">
    <location>
        <begin position="105"/>
        <end position="127"/>
    </location>
</feature>
<keyword evidence="3" id="KW-1185">Reference proteome</keyword>